<gene>
    <name evidence="2" type="ORF">ABXR19_14375</name>
</gene>
<evidence type="ECO:0000313" key="2">
    <source>
        <dbReference type="EMBL" id="MET7015373.1"/>
    </source>
</evidence>
<dbReference type="Gene3D" id="1.10.3210.10">
    <property type="entry name" value="Hypothetical protein af1432"/>
    <property type="match status" value="1"/>
</dbReference>
<accession>A0ABV2TQH3</accession>
<dbReference type="PROSITE" id="PS51832">
    <property type="entry name" value="HD_GYP"/>
    <property type="match status" value="1"/>
</dbReference>
<dbReference type="InterPro" id="IPR037522">
    <property type="entry name" value="HD_GYP_dom"/>
</dbReference>
<dbReference type="Pfam" id="PF13487">
    <property type="entry name" value="HD_5"/>
    <property type="match status" value="1"/>
</dbReference>
<dbReference type="SUPFAM" id="SSF109604">
    <property type="entry name" value="HD-domain/PDEase-like"/>
    <property type="match status" value="1"/>
</dbReference>
<evidence type="ECO:0000259" key="1">
    <source>
        <dbReference type="PROSITE" id="PS51832"/>
    </source>
</evidence>
<protein>
    <submittedName>
        <fullName evidence="2">HD domain-containing phosphohydrolase</fullName>
    </submittedName>
</protein>
<dbReference type="CDD" id="cd00077">
    <property type="entry name" value="HDc"/>
    <property type="match status" value="1"/>
</dbReference>
<dbReference type="EMBL" id="JBEWZI010000016">
    <property type="protein sequence ID" value="MET7015373.1"/>
    <property type="molecule type" value="Genomic_DNA"/>
</dbReference>
<name>A0ABV2TQH3_9RHOO</name>
<proteinExistence type="predicted"/>
<keyword evidence="3" id="KW-1185">Reference proteome</keyword>
<sequence>MSPPDPHDPAIPALPTQANPHFLRALSSLAEETEVQASEDVFAQNGTKLLARGARITPGLYEQIINHRLRTPLETSLASAEGLDTAALCRVAEQALDETPLLRSFCHWSQGRVTPLGMLEHLHFSPQACTLLAVADRHSPANRPHHVRVALIAMGLANAWRYNDAHLLASMGVAGLFHDVGELYVDPALSQRGHEISTREWMAFSAHPIIGAALAREVAKLDKLTQAAILDHHERIDGFGYPRARRRAEVSVGGQILGLAEMISALVSREQPRQHLSVALKILPGEFAPDLVSLIGALCEDCPPDTPTESEESDMPDDIHRVFARIAATQEIYANWQTSNYKFSPAAESATHDVFERFIGVQKAFASTGMDSFEVIAPLLSPAELREARVEARCVLNEIFWRLTRIARELALRCMKLPEGEAQVLMQLVDALAGKICAEDSKLAA</sequence>
<comment type="caution">
    <text evidence="2">The sequence shown here is derived from an EMBL/GenBank/DDBJ whole genome shotgun (WGS) entry which is preliminary data.</text>
</comment>
<feature type="domain" description="HD-GYP" evidence="1">
    <location>
        <begin position="120"/>
        <end position="314"/>
    </location>
</feature>
<organism evidence="2 3">
    <name type="scientific">Uliginosibacterium flavum</name>
    <dbReference type="NCBI Taxonomy" id="1396831"/>
    <lineage>
        <taxon>Bacteria</taxon>
        <taxon>Pseudomonadati</taxon>
        <taxon>Pseudomonadota</taxon>
        <taxon>Betaproteobacteria</taxon>
        <taxon>Rhodocyclales</taxon>
        <taxon>Zoogloeaceae</taxon>
        <taxon>Uliginosibacterium</taxon>
    </lineage>
</organism>
<dbReference type="Proteomes" id="UP001549691">
    <property type="component" value="Unassembled WGS sequence"/>
</dbReference>
<dbReference type="RefSeq" id="WP_354601832.1">
    <property type="nucleotide sequence ID" value="NZ_JBEWZI010000016.1"/>
</dbReference>
<dbReference type="PANTHER" id="PTHR43155">
    <property type="entry name" value="CYCLIC DI-GMP PHOSPHODIESTERASE PA4108-RELATED"/>
    <property type="match status" value="1"/>
</dbReference>
<dbReference type="PANTHER" id="PTHR43155:SF2">
    <property type="entry name" value="CYCLIC DI-GMP PHOSPHODIESTERASE PA4108"/>
    <property type="match status" value="1"/>
</dbReference>
<evidence type="ECO:0000313" key="3">
    <source>
        <dbReference type="Proteomes" id="UP001549691"/>
    </source>
</evidence>
<reference evidence="2 3" key="1">
    <citation type="submission" date="2024-07" db="EMBL/GenBank/DDBJ databases">
        <title>Uliginosibacterium flavum JJ3220;KACC:17644.</title>
        <authorList>
            <person name="Kim M.K."/>
        </authorList>
    </citation>
    <scope>NUCLEOTIDE SEQUENCE [LARGE SCALE GENOMIC DNA]</scope>
    <source>
        <strain evidence="2 3">KACC:17644</strain>
    </source>
</reference>
<dbReference type="InterPro" id="IPR003607">
    <property type="entry name" value="HD/PDEase_dom"/>
</dbReference>